<dbReference type="Proteomes" id="UP000001064">
    <property type="component" value="Unassembled WGS sequence"/>
</dbReference>
<keyword evidence="1" id="KW-0812">Transmembrane</keyword>
<dbReference type="InterPro" id="IPR015797">
    <property type="entry name" value="NUDIX_hydrolase-like_dom_sf"/>
</dbReference>
<protein>
    <recommendedName>
        <fullName evidence="2">Nudix hydrolase domain-containing protein</fullName>
    </recommendedName>
</protein>
<dbReference type="OMA" id="RIMYHIF"/>
<keyword evidence="1" id="KW-0472">Membrane</keyword>
<dbReference type="KEGG" id="dpp:DICPUDRAFT_92159"/>
<dbReference type="eggNOG" id="ENOG502REW7">
    <property type="taxonomic scope" value="Eukaryota"/>
</dbReference>
<proteinExistence type="predicted"/>
<dbReference type="InterPro" id="IPR045121">
    <property type="entry name" value="CoAse"/>
</dbReference>
<dbReference type="PANTHER" id="PTHR12992">
    <property type="entry name" value="NUDIX HYDROLASE"/>
    <property type="match status" value="1"/>
</dbReference>
<keyword evidence="4" id="KW-1185">Reference proteome</keyword>
<dbReference type="SUPFAM" id="SSF55811">
    <property type="entry name" value="Nudix"/>
    <property type="match status" value="1"/>
</dbReference>
<organism evidence="3 4">
    <name type="scientific">Dictyostelium purpureum</name>
    <name type="common">Slime mold</name>
    <dbReference type="NCBI Taxonomy" id="5786"/>
    <lineage>
        <taxon>Eukaryota</taxon>
        <taxon>Amoebozoa</taxon>
        <taxon>Evosea</taxon>
        <taxon>Eumycetozoa</taxon>
        <taxon>Dictyostelia</taxon>
        <taxon>Dictyosteliales</taxon>
        <taxon>Dictyosteliaceae</taxon>
        <taxon>Dictyostelium</taxon>
    </lineage>
</organism>
<name>F0ZMW0_DICPU</name>
<accession>F0ZMW0</accession>
<dbReference type="GeneID" id="10499282"/>
<dbReference type="VEuPathDB" id="AmoebaDB:DICPUDRAFT_92159"/>
<dbReference type="OrthoDB" id="77989at2759"/>
<sequence>MNLIPNLVRQIRIPIGKQQYIHSNVKNTQLRKRASVAVILRLEPKYNDNSIRFNCKCGAKGNGHKESCLNTFIEDISGKNKYLPLEILYLKRADNGEVCFPGGKIEIGETDQEAAERETLEEVAIDLNSPDFALLGRMDDKFTFDKIGVHSFVYLQLSKNSPRIKLSVDELVDYGWVNMEYILYSNPKIPLTNHQLEYLNPSSPLLNETKTNENSVQYTSVSNISTSRRLKKNMFLRFVCNNIYVPYLILPIVSRYQFKLWGLTLDITSDLLKKMIGYSPFPQQRNINNSIIFFFYKYPKTFTISTIVGLLILFKLLV</sequence>
<evidence type="ECO:0000259" key="2">
    <source>
        <dbReference type="PROSITE" id="PS51462"/>
    </source>
</evidence>
<dbReference type="AlphaFoldDB" id="F0ZMW0"/>
<feature type="transmembrane region" description="Helical" evidence="1">
    <location>
        <begin position="234"/>
        <end position="253"/>
    </location>
</feature>
<dbReference type="Pfam" id="PF00293">
    <property type="entry name" value="NUDIX"/>
    <property type="match status" value="1"/>
</dbReference>
<keyword evidence="1" id="KW-1133">Transmembrane helix</keyword>
<dbReference type="STRING" id="5786.F0ZMW0"/>
<evidence type="ECO:0000313" key="4">
    <source>
        <dbReference type="Proteomes" id="UP000001064"/>
    </source>
</evidence>
<feature type="transmembrane region" description="Helical" evidence="1">
    <location>
        <begin position="298"/>
        <end position="317"/>
    </location>
</feature>
<reference evidence="4" key="1">
    <citation type="journal article" date="2011" name="Genome Biol.">
        <title>Comparative genomics of the social amoebae Dictyostelium discoideum and Dictyostelium purpureum.</title>
        <authorList>
            <consortium name="US DOE Joint Genome Institute (JGI-PGF)"/>
            <person name="Sucgang R."/>
            <person name="Kuo A."/>
            <person name="Tian X."/>
            <person name="Salerno W."/>
            <person name="Parikh A."/>
            <person name="Feasley C.L."/>
            <person name="Dalin E."/>
            <person name="Tu H."/>
            <person name="Huang E."/>
            <person name="Barry K."/>
            <person name="Lindquist E."/>
            <person name="Shapiro H."/>
            <person name="Bruce D."/>
            <person name="Schmutz J."/>
            <person name="Salamov A."/>
            <person name="Fey P."/>
            <person name="Gaudet P."/>
            <person name="Anjard C."/>
            <person name="Babu M.M."/>
            <person name="Basu S."/>
            <person name="Bushmanova Y."/>
            <person name="van der Wel H."/>
            <person name="Katoh-Kurasawa M."/>
            <person name="Dinh C."/>
            <person name="Coutinho P.M."/>
            <person name="Saito T."/>
            <person name="Elias M."/>
            <person name="Schaap P."/>
            <person name="Kay R.R."/>
            <person name="Henrissat B."/>
            <person name="Eichinger L."/>
            <person name="Rivero F."/>
            <person name="Putnam N.H."/>
            <person name="West C.M."/>
            <person name="Loomis W.F."/>
            <person name="Chisholm R.L."/>
            <person name="Shaulsky G."/>
            <person name="Strassmann J.E."/>
            <person name="Queller D.C."/>
            <person name="Kuspa A."/>
            <person name="Grigoriev I.V."/>
        </authorList>
    </citation>
    <scope>NUCLEOTIDE SEQUENCE [LARGE SCALE GENOMIC DNA]</scope>
    <source>
        <strain evidence="4">QSDP1</strain>
    </source>
</reference>
<dbReference type="InParanoid" id="F0ZMW0"/>
<evidence type="ECO:0000313" key="3">
    <source>
        <dbReference type="EMBL" id="EGC34719.1"/>
    </source>
</evidence>
<gene>
    <name evidence="3" type="ORF">DICPUDRAFT_92159</name>
</gene>
<dbReference type="InterPro" id="IPR000086">
    <property type="entry name" value="NUDIX_hydrolase_dom"/>
</dbReference>
<dbReference type="CDD" id="cd03426">
    <property type="entry name" value="NUDIX_CoAse_Nudt7"/>
    <property type="match status" value="1"/>
</dbReference>
<dbReference type="EMBL" id="GL871086">
    <property type="protein sequence ID" value="EGC34719.1"/>
    <property type="molecule type" value="Genomic_DNA"/>
</dbReference>
<dbReference type="RefSeq" id="XP_003288760.1">
    <property type="nucleotide sequence ID" value="XM_003288712.1"/>
</dbReference>
<dbReference type="GO" id="GO:0010945">
    <property type="term" value="F:coenzyme A diphosphatase activity"/>
    <property type="evidence" value="ECO:0007669"/>
    <property type="project" value="InterPro"/>
</dbReference>
<dbReference type="PANTHER" id="PTHR12992:SF44">
    <property type="entry name" value="NUDIX HYDROLASE DOMAIN-CONTAINING PROTEIN"/>
    <property type="match status" value="1"/>
</dbReference>
<dbReference type="Gene3D" id="3.90.79.10">
    <property type="entry name" value="Nucleoside Triphosphate Pyrophosphohydrolase"/>
    <property type="match status" value="1"/>
</dbReference>
<feature type="domain" description="Nudix hydrolase" evidence="2">
    <location>
        <begin position="63"/>
        <end position="199"/>
    </location>
</feature>
<evidence type="ECO:0000256" key="1">
    <source>
        <dbReference type="SAM" id="Phobius"/>
    </source>
</evidence>
<dbReference type="PROSITE" id="PS51462">
    <property type="entry name" value="NUDIX"/>
    <property type="match status" value="1"/>
</dbReference>